<evidence type="ECO:0000256" key="3">
    <source>
        <dbReference type="ARBA" id="ARBA00023015"/>
    </source>
</evidence>
<dbReference type="PANTHER" id="PTHR31945:SF15">
    <property type="entry name" value="TRANSCRIPTION FACTOR BHLH61-RELATED"/>
    <property type="match status" value="1"/>
</dbReference>
<organism evidence="8 9">
    <name type="scientific">Zingiber officinale</name>
    <name type="common">Ginger</name>
    <name type="synonym">Amomum zingiber</name>
    <dbReference type="NCBI Taxonomy" id="94328"/>
    <lineage>
        <taxon>Eukaryota</taxon>
        <taxon>Viridiplantae</taxon>
        <taxon>Streptophyta</taxon>
        <taxon>Embryophyta</taxon>
        <taxon>Tracheophyta</taxon>
        <taxon>Spermatophyta</taxon>
        <taxon>Magnoliopsida</taxon>
        <taxon>Liliopsida</taxon>
        <taxon>Zingiberales</taxon>
        <taxon>Zingiberaceae</taxon>
        <taxon>Zingiber</taxon>
    </lineage>
</organism>
<keyword evidence="3" id="KW-0805">Transcription regulation</keyword>
<keyword evidence="5" id="KW-0539">Nucleus</keyword>
<sequence length="294" mass="32716">MELDEQGFLDELLGPFFAPGEADACFDCFQQSPAGLLPPCAGYDYCLSDAVYSAAPEVQSSAFDDVERGQSSCKSEAPPPPPPVAGLRKTRKTKLEGAPSKNLMAERRRRKRLNDRLSMLRSIVPKISKVDCFFSLWFTSLAPPSSVRLNAREKNTQMDRTSILGDTIDYMKELLDRVKHLQEEMIDLAPEQDTRTLLNIFKELNSKEVSFDVQRRENDTRIGICCAAKPGLLLSTVSTLEALGLDIQQCVMSCFSEFGMQASCLEEMDQRAVMSAEDIKQALFRNAGYGGKCL</sequence>
<dbReference type="InterPro" id="IPR036638">
    <property type="entry name" value="HLH_DNA-bd_sf"/>
</dbReference>
<dbReference type="Pfam" id="PF00010">
    <property type="entry name" value="HLH"/>
    <property type="match status" value="1"/>
</dbReference>
<dbReference type="Pfam" id="PF22754">
    <property type="entry name" value="bHLH-TF_ACT-like_plant"/>
    <property type="match status" value="1"/>
</dbReference>
<name>A0A8J5HBL5_ZINOF</name>
<dbReference type="GO" id="GO:0005634">
    <property type="term" value="C:nucleus"/>
    <property type="evidence" value="ECO:0007669"/>
    <property type="project" value="UniProtKB-SubCell"/>
</dbReference>
<dbReference type="InterPro" id="IPR054502">
    <property type="entry name" value="bHLH-TF_ACT-like_plant"/>
</dbReference>
<dbReference type="Gene3D" id="4.10.280.10">
    <property type="entry name" value="Helix-loop-helix DNA-binding domain"/>
    <property type="match status" value="1"/>
</dbReference>
<comment type="caution">
    <text evidence="8">The sequence shown here is derived from an EMBL/GenBank/DDBJ whole genome shotgun (WGS) entry which is preliminary data.</text>
</comment>
<gene>
    <name evidence="8" type="ORF">ZIOFF_013318</name>
</gene>
<evidence type="ECO:0000313" key="8">
    <source>
        <dbReference type="EMBL" id="KAG6523460.1"/>
    </source>
</evidence>
<evidence type="ECO:0000313" key="9">
    <source>
        <dbReference type="Proteomes" id="UP000734854"/>
    </source>
</evidence>
<protein>
    <recommendedName>
        <fullName evidence="7">BHLH domain-containing protein</fullName>
    </recommendedName>
</protein>
<dbReference type="GO" id="GO:0003700">
    <property type="term" value="F:DNA-binding transcription factor activity"/>
    <property type="evidence" value="ECO:0007669"/>
    <property type="project" value="TreeGrafter"/>
</dbReference>
<dbReference type="EMBL" id="JACMSC010000004">
    <property type="protein sequence ID" value="KAG6523460.1"/>
    <property type="molecule type" value="Genomic_DNA"/>
</dbReference>
<dbReference type="GO" id="GO:0046983">
    <property type="term" value="F:protein dimerization activity"/>
    <property type="evidence" value="ECO:0007669"/>
    <property type="project" value="InterPro"/>
</dbReference>
<dbReference type="SUPFAM" id="SSF47459">
    <property type="entry name" value="HLH, helix-loop-helix DNA-binding domain"/>
    <property type="match status" value="1"/>
</dbReference>
<evidence type="ECO:0000259" key="7">
    <source>
        <dbReference type="PROSITE" id="PS50888"/>
    </source>
</evidence>
<evidence type="ECO:0000256" key="1">
    <source>
        <dbReference type="ARBA" id="ARBA00004123"/>
    </source>
</evidence>
<dbReference type="PROSITE" id="PS50888">
    <property type="entry name" value="BHLH"/>
    <property type="match status" value="1"/>
</dbReference>
<evidence type="ECO:0000256" key="6">
    <source>
        <dbReference type="SAM" id="MobiDB-lite"/>
    </source>
</evidence>
<dbReference type="PANTHER" id="PTHR31945">
    <property type="entry name" value="TRANSCRIPTION FACTOR SCREAM2-RELATED"/>
    <property type="match status" value="1"/>
</dbReference>
<keyword evidence="9" id="KW-1185">Reference proteome</keyword>
<dbReference type="InterPro" id="IPR051358">
    <property type="entry name" value="TF_AMS/ICE1/BHLH6-like"/>
</dbReference>
<comment type="similarity">
    <text evidence="2">Belongs to the bHLH protein family.</text>
</comment>
<evidence type="ECO:0000256" key="4">
    <source>
        <dbReference type="ARBA" id="ARBA00023163"/>
    </source>
</evidence>
<dbReference type="InterPro" id="IPR011598">
    <property type="entry name" value="bHLH_dom"/>
</dbReference>
<dbReference type="GO" id="GO:0043565">
    <property type="term" value="F:sequence-specific DNA binding"/>
    <property type="evidence" value="ECO:0007669"/>
    <property type="project" value="TreeGrafter"/>
</dbReference>
<feature type="region of interest" description="Disordered" evidence="6">
    <location>
        <begin position="65"/>
        <end position="101"/>
    </location>
</feature>
<accession>A0A8J5HBL5</accession>
<evidence type="ECO:0000256" key="2">
    <source>
        <dbReference type="ARBA" id="ARBA00005510"/>
    </source>
</evidence>
<reference evidence="8 9" key="1">
    <citation type="submission" date="2020-08" db="EMBL/GenBank/DDBJ databases">
        <title>Plant Genome Project.</title>
        <authorList>
            <person name="Zhang R.-G."/>
        </authorList>
    </citation>
    <scope>NUCLEOTIDE SEQUENCE [LARGE SCALE GENOMIC DNA]</scope>
    <source>
        <tissue evidence="8">Rhizome</tissue>
    </source>
</reference>
<dbReference type="Proteomes" id="UP000734854">
    <property type="component" value="Unassembled WGS sequence"/>
</dbReference>
<evidence type="ECO:0000256" key="5">
    <source>
        <dbReference type="ARBA" id="ARBA00023242"/>
    </source>
</evidence>
<dbReference type="SMART" id="SM00353">
    <property type="entry name" value="HLH"/>
    <property type="match status" value="1"/>
</dbReference>
<proteinExistence type="inferred from homology"/>
<comment type="subcellular location">
    <subcellularLocation>
        <location evidence="1">Nucleus</location>
    </subcellularLocation>
</comment>
<dbReference type="AlphaFoldDB" id="A0A8J5HBL5"/>
<keyword evidence="4" id="KW-0804">Transcription</keyword>
<feature type="domain" description="BHLH" evidence="7">
    <location>
        <begin position="97"/>
        <end position="174"/>
    </location>
</feature>